<feature type="region of interest" description="Disordered" evidence="1">
    <location>
        <begin position="2537"/>
        <end position="2589"/>
    </location>
</feature>
<evidence type="ECO:0000259" key="3">
    <source>
        <dbReference type="Pfam" id="PF20416"/>
    </source>
</evidence>
<dbReference type="InterPro" id="IPR011430">
    <property type="entry name" value="UTP20_N"/>
</dbReference>
<feature type="compositionally biased region" description="Basic and acidic residues" evidence="1">
    <location>
        <begin position="2550"/>
        <end position="2559"/>
    </location>
</feature>
<dbReference type="Pfam" id="PF07539">
    <property type="entry name" value="UTP20_N"/>
    <property type="match status" value="1"/>
</dbReference>
<dbReference type="GO" id="GO:0032040">
    <property type="term" value="C:small-subunit processome"/>
    <property type="evidence" value="ECO:0007669"/>
    <property type="project" value="TreeGrafter"/>
</dbReference>
<protein>
    <submittedName>
        <fullName evidence="5">Uncharacterized protein</fullName>
    </submittedName>
</protein>
<dbReference type="Pfam" id="PF20416">
    <property type="entry name" value="UTP20"/>
    <property type="match status" value="1"/>
</dbReference>
<feature type="compositionally biased region" description="Basic and acidic residues" evidence="1">
    <location>
        <begin position="2568"/>
        <end position="2578"/>
    </location>
</feature>
<keyword evidence="6" id="KW-1185">Reference proteome</keyword>
<dbReference type="InterPro" id="IPR016024">
    <property type="entry name" value="ARM-type_fold"/>
</dbReference>
<dbReference type="InterPro" id="IPR011989">
    <property type="entry name" value="ARM-like"/>
</dbReference>
<feature type="compositionally biased region" description="Acidic residues" evidence="1">
    <location>
        <begin position="2400"/>
        <end position="2412"/>
    </location>
</feature>
<reference evidence="5 6" key="1">
    <citation type="submission" date="2015-01" db="EMBL/GenBank/DDBJ databases">
        <title>The Genome Sequence of Capronia semiimmersa CBS27337.</title>
        <authorList>
            <consortium name="The Broad Institute Genomics Platform"/>
            <person name="Cuomo C."/>
            <person name="de Hoog S."/>
            <person name="Gorbushina A."/>
            <person name="Stielow B."/>
            <person name="Teixiera M."/>
            <person name="Abouelleil A."/>
            <person name="Chapman S.B."/>
            <person name="Priest M."/>
            <person name="Young S.K."/>
            <person name="Wortman J."/>
            <person name="Nusbaum C."/>
            <person name="Birren B."/>
        </authorList>
    </citation>
    <scope>NUCLEOTIDE SEQUENCE [LARGE SCALE GENOMIC DNA]</scope>
    <source>
        <strain evidence="5 6">CBS 27337</strain>
    </source>
</reference>
<feature type="domain" description="U3 small nucleolar RNA-associated protein 20" evidence="3">
    <location>
        <begin position="1668"/>
        <end position="1885"/>
    </location>
</feature>
<accession>A0A0D2F874</accession>
<dbReference type="SUPFAM" id="SSF48371">
    <property type="entry name" value="ARM repeat"/>
    <property type="match status" value="2"/>
</dbReference>
<dbReference type="HOGENOM" id="CLU_000327_0_0_1"/>
<proteinExistence type="predicted"/>
<dbReference type="Proteomes" id="UP000054266">
    <property type="component" value="Unassembled WGS sequence"/>
</dbReference>
<dbReference type="GO" id="GO:0030686">
    <property type="term" value="C:90S preribosome"/>
    <property type="evidence" value="ECO:0007669"/>
    <property type="project" value="TreeGrafter"/>
</dbReference>
<feature type="region of interest" description="Disordered" evidence="1">
    <location>
        <begin position="2391"/>
        <end position="2415"/>
    </location>
</feature>
<evidence type="ECO:0000259" key="4">
    <source>
        <dbReference type="Pfam" id="PF23099"/>
    </source>
</evidence>
<dbReference type="InterPro" id="IPR052575">
    <property type="entry name" value="SSU_processome_comp_20"/>
</dbReference>
<dbReference type="Pfam" id="PF23099">
    <property type="entry name" value="UTP20_C"/>
    <property type="match status" value="1"/>
</dbReference>
<evidence type="ECO:0000313" key="5">
    <source>
        <dbReference type="EMBL" id="KIW63105.1"/>
    </source>
</evidence>
<dbReference type="PANTHER" id="PTHR17695">
    <property type="entry name" value="SMALL SUBUNIT PROCESSOME COMPONENT 20 HOMOLOG"/>
    <property type="match status" value="1"/>
</dbReference>
<feature type="compositionally biased region" description="Basic residues" evidence="1">
    <location>
        <begin position="2579"/>
        <end position="2589"/>
    </location>
</feature>
<evidence type="ECO:0000313" key="6">
    <source>
        <dbReference type="Proteomes" id="UP000054266"/>
    </source>
</evidence>
<dbReference type="Gene3D" id="1.25.10.10">
    <property type="entry name" value="Leucine-rich Repeat Variant"/>
    <property type="match status" value="3"/>
</dbReference>
<dbReference type="STRING" id="5601.A0A0D2F874"/>
<feature type="domain" description="U3 small nucleolar RNA-associated protein 20 C-terminal" evidence="4">
    <location>
        <begin position="2503"/>
        <end position="2574"/>
    </location>
</feature>
<sequence length="2589" mass="289998">MAPISPGFKLVPSRKAKKQTTSTNLHRYESFTKRIARLKIDPVHTVERRKPTDGDADILQSFFRTALEEWAELNLSQTFTSFLNKASPLSETLPQLLHHADAIFDLLAEHIEKNEELALEPLLSLLAHLAHDLGQGFNRYFSRTVELVARVAAAQDKADVIEWCFTCLAWMFKYLAKLLVQDLRPLLDIMTPYLSSKKDYIVRFSAESLAFLLRKAAVLYQKKRGPLSLAVKHLLEALPQDIESPPYSPYQLGVLSLCVDSARGLDGQLHSCSASLVRCLLDTALAVDNRHQVQSTVEGVIIGLIHETDNSAFRPVFEVVLEVIRHCATSNDASQVSFSLRLLIVLLGTRKGSRISGWADIMETFQALKEVAWQLSDELPLLHSTLATITAEIIQYAPMDQLLPFSQKLLDSAAEYLSVREYFAFSALCVELGKERFTDLVLPRLQHYIVEHWSDDEVSLYYTLERLRQENIPIGGAATAGSLFCPADYEDFAINHLLAEAEAANSSTIQQLAGRLRLAKNSRLSRSPEAKGRARDAYQKLLGTALVEGSSDFNLHRRTILGWGFDSYLDIVPNPDHQLESTISLLLKTSSDNFRLQPFVHATLRLFRKHRPAQSTEHRNFDNLRHHLIKNLLANSSGLKKESLLLLPLIEATDATPWLVETTDLMVEILETPYTPTEVRKIAMLLRRLPQLHRSMPSGSSYQELIPFYCLGMLSSFHDRTRKELCTTLAQLVETASTEEVVVNVAMQWLQTPMDSIQPQRRGEEQIKPHISSFECSHLSQVESLSSSVLNDFQNSEDSFRAMIEAAHQLENVDTPQNGRTLALQLLAAIPTSAERRSRLLVPLFLAAPFSRGQLPAASDSDASGSSHTLTPDLDDHAWSLADRKALLTLFSKFVNPRVLFRSSDAYNKLIDLLSNGNDDIRKLAFHAVLTWKDPVLARYEAKLTQLAEGKLAASDISTFLSPDEEPDSVKPADREIVLPIALRLVYGTIVGRAGTQGSQDARRKSMLRSLFRLSKQEVAVFLDIALGKLRDLKVGGTSPHLANLDQLFVPEDQQYGFLRLLLSMLETLQSQFAEYGSQVVDAVVSCIVKVSHQGQSQIGVKPTTTTALARSIRRTAFQCLVLLFEHCQEIDWPLYLPVLFAGGISPRLDIFASETTQGISGLLRLFAVWAHYHDLVVCLGKYDSRVPEVLWRSLAAPPTPNAVKVFILNEIVLPWLELAEDSSITPNEAHDLLQTESDGLLKALISLLERTPSKDILAAVTAILPRIAPFAKSLESRGSTVKLLTSLLSNDSLKIPPNVKGQLLRSIQAFLSADNALEEDLRQQLLTSISPLFNYFKDESNRQILCDVLERLAASNELLTQAARLCKDLNAVSSQRLEEVDYDTRLEAFRQVQTLDVATFGEMCLPLVYNLLFFVRTGDDFTIRSNALGCLKQLIAKCCDAADSEVRNMIVSSVLPVTKKCMRHESEHVRADFVGLLGLLVQHAGGDEDLENMTPLLVGNDEEASFFLNVLHIQQHRRLRAIRRLVSEIEKGAISNQNIVEIFIPLLEMFVHDTSTDESAQSTKGQTIASMGTILQWLDWKHFKTLFRRYKSDLDLTDIEQKSASRLLGHAADALMSANASRSNLKEESDQPQPRLARALPDKGIVEQELRTQFIPKLAELIHYYKDEAEVSLRLPVAVITVKLITLLPAEEIPVVASPIILDIANILRSRTQESRDAARKALCESVLLLGPNSLQFVVKEMRTALTRGYQLHVVSYTLHAILVALSPHSKHGDLDYCVEDLVPVIVDDIFGTVGQEKENQDYISSMKEVKSSKSFDSMELLARSVSIASVSQLVAPLQTLLSGSLTTKQVRQIDELLRRLGSGLAQNPSASKRDILTIAYQLIQALYRQRASGGVQTLTNDEKNRQRYLVELSSSHKRIESKTSALLFKLAKFALDLVRSTLQRYADVMTPENVHGFLPIIGDALIEGQEDVKISALRLLSAIIKLPMQELEDNAALYLSEAVKIVKNSTNTNEEGAQAALKLIAAVLRERKDVNVRDSDIAQLLHRVTPDIEEPDRQGVTFNFIRAVMARKIETPEIYELADKIGIMMVTNHSKGARDVARGVFVHFLLEYPQSASRWAKQQKFLMKNLEYEYPEGRQSVMEAINTLVGKMKGENGQELISTFFIPLLLRIVNDENEGCRQLAGALLGRLFGLADRTRLNEVLQPLNTWAEQHENPALRKLSLQAYGILLDADVSLSKDELGRIRRSVSQTLNDSDSTDKDDWELPFQALLLLQKLVESHPETALDRKQTPLWSSVWSALGHGNAWMQSTAANLCIQFFSHCVSEDRSKLPLACEYGLSMDSHAFLQVLKASVRVLRRTEGNEDLSSRIIQMLGFVGQCLDQNGLSMELKPNPADREESEMDSEAGSGDEDARTRTISGVQYLIDQLARILRVEANRLSSAAFLPKKSALQLLSNLLPGLSMKSLPGPQIHEILLPLQHMTDPNTIPPQSADPTFSATYQGLIELAHEVMEKLQKKLGDTAYVKALTDVSKIMRERREQRRQKRRIERVAEPEKAARNKKRKHDRARDRKKEIGRTHQRRRREVGI</sequence>
<organism evidence="5 6">
    <name type="scientific">Phialophora macrospora</name>
    <dbReference type="NCBI Taxonomy" id="1851006"/>
    <lineage>
        <taxon>Eukaryota</taxon>
        <taxon>Fungi</taxon>
        <taxon>Dikarya</taxon>
        <taxon>Ascomycota</taxon>
        <taxon>Pezizomycotina</taxon>
        <taxon>Eurotiomycetes</taxon>
        <taxon>Chaetothyriomycetidae</taxon>
        <taxon>Chaetothyriales</taxon>
        <taxon>Herpotrichiellaceae</taxon>
        <taxon>Phialophora</taxon>
    </lineage>
</organism>
<dbReference type="PANTHER" id="PTHR17695:SF11">
    <property type="entry name" value="SMALL SUBUNIT PROCESSOME COMPONENT 20 HOMOLOG"/>
    <property type="match status" value="1"/>
</dbReference>
<dbReference type="InterPro" id="IPR057525">
    <property type="entry name" value="UTP20_C"/>
</dbReference>
<name>A0A0D2F874_9EURO</name>
<dbReference type="EMBL" id="KN846962">
    <property type="protein sequence ID" value="KIW63105.1"/>
    <property type="molecule type" value="Genomic_DNA"/>
</dbReference>
<dbReference type="InterPro" id="IPR046523">
    <property type="entry name" value="UTP20_dom"/>
</dbReference>
<feature type="domain" description="U3 small nucleolar RNA-associated protein 20 N-terminal" evidence="2">
    <location>
        <begin position="879"/>
        <end position="1467"/>
    </location>
</feature>
<gene>
    <name evidence="5" type="ORF">PV04_09981</name>
</gene>
<evidence type="ECO:0000256" key="1">
    <source>
        <dbReference type="SAM" id="MobiDB-lite"/>
    </source>
</evidence>
<evidence type="ECO:0000259" key="2">
    <source>
        <dbReference type="Pfam" id="PF07539"/>
    </source>
</evidence>